<accession>A0ABW6BKD0</accession>
<dbReference type="Proteomes" id="UP001597525">
    <property type="component" value="Unassembled WGS sequence"/>
</dbReference>
<proteinExistence type="predicted"/>
<comment type="caution">
    <text evidence="1">The sequence shown here is derived from an EMBL/GenBank/DDBJ whole genome shotgun (WGS) entry which is preliminary data.</text>
</comment>
<reference evidence="2" key="1">
    <citation type="journal article" date="2019" name="Int. J. Syst. Evol. Microbiol.">
        <title>The Global Catalogue of Microorganisms (GCM) 10K type strain sequencing project: providing services to taxonomists for standard genome sequencing and annotation.</title>
        <authorList>
            <consortium name="The Broad Institute Genomics Platform"/>
            <consortium name="The Broad Institute Genome Sequencing Center for Infectious Disease"/>
            <person name="Wu L."/>
            <person name="Ma J."/>
        </authorList>
    </citation>
    <scope>NUCLEOTIDE SEQUENCE [LARGE SCALE GENOMIC DNA]</scope>
    <source>
        <strain evidence="2">KCTC 22814</strain>
    </source>
</reference>
<evidence type="ECO:0000313" key="2">
    <source>
        <dbReference type="Proteomes" id="UP001597525"/>
    </source>
</evidence>
<organism evidence="1 2">
    <name type="scientific">Sphingobacterium bambusae</name>
    <dbReference type="NCBI Taxonomy" id="662858"/>
    <lineage>
        <taxon>Bacteria</taxon>
        <taxon>Pseudomonadati</taxon>
        <taxon>Bacteroidota</taxon>
        <taxon>Sphingobacteriia</taxon>
        <taxon>Sphingobacteriales</taxon>
        <taxon>Sphingobacteriaceae</taxon>
        <taxon>Sphingobacterium</taxon>
    </lineage>
</organism>
<protein>
    <submittedName>
        <fullName evidence="1">Uncharacterized protein</fullName>
    </submittedName>
</protein>
<dbReference type="EMBL" id="JBHUPB010000015">
    <property type="protein sequence ID" value="MFD2969952.1"/>
    <property type="molecule type" value="Genomic_DNA"/>
</dbReference>
<sequence length="147" mass="16949">MKTIAGRKLKYLDYLRKFPDCPCATEYKEVTMDAYRWEKDPMDETAFLPLNIIKTPPQRVLDENDLMCKGYGLSMFSSLALAAAKYRKLIDKFRSAERERKQEEYGSKIALLGLDKEDGLKGDHHSSSGHFTFHEYEGVDLQSKTNI</sequence>
<keyword evidence="2" id="KW-1185">Reference proteome</keyword>
<evidence type="ECO:0000313" key="1">
    <source>
        <dbReference type="EMBL" id="MFD2969952.1"/>
    </source>
</evidence>
<dbReference type="RefSeq" id="WP_320183437.1">
    <property type="nucleotide sequence ID" value="NZ_CP138332.1"/>
</dbReference>
<name>A0ABW6BKD0_9SPHI</name>
<gene>
    <name evidence="1" type="ORF">ACFS7Y_21360</name>
</gene>